<organism evidence="4">
    <name type="scientific">marine sediment metagenome</name>
    <dbReference type="NCBI Taxonomy" id="412755"/>
    <lineage>
        <taxon>unclassified sequences</taxon>
        <taxon>metagenomes</taxon>
        <taxon>ecological metagenomes</taxon>
    </lineage>
</organism>
<evidence type="ECO:0000256" key="1">
    <source>
        <dbReference type="ARBA" id="ARBA00022723"/>
    </source>
</evidence>
<feature type="non-terminal residue" evidence="4">
    <location>
        <position position="1"/>
    </location>
</feature>
<keyword evidence="2" id="KW-0378">Hydrolase</keyword>
<dbReference type="PANTHER" id="PTHR34667:SF1">
    <property type="entry name" value="D-AMINOACYL-TRNA DEACYLASE"/>
    <property type="match status" value="1"/>
</dbReference>
<dbReference type="GO" id="GO:0046872">
    <property type="term" value="F:metal ion binding"/>
    <property type="evidence" value="ECO:0007669"/>
    <property type="project" value="UniProtKB-KW"/>
</dbReference>
<feature type="non-terminal residue" evidence="4">
    <location>
        <position position="208"/>
    </location>
</feature>
<accession>X1DDN6</accession>
<dbReference type="InterPro" id="IPR007508">
    <property type="entry name" value="DtdA"/>
</dbReference>
<keyword evidence="1" id="KW-0479">Metal-binding</keyword>
<proteinExistence type="predicted"/>
<dbReference type="PANTHER" id="PTHR34667">
    <property type="entry name" value="D-AMINOACYL-TRNA DEACYLASE"/>
    <property type="match status" value="1"/>
</dbReference>
<dbReference type="SUPFAM" id="SSF142535">
    <property type="entry name" value="AF0625-like"/>
    <property type="match status" value="1"/>
</dbReference>
<evidence type="ECO:0000256" key="3">
    <source>
        <dbReference type="ARBA" id="ARBA00022833"/>
    </source>
</evidence>
<protein>
    <recommendedName>
        <fullName evidence="5">D-tyrosyl-tRNA(Tyr) deacylase</fullName>
    </recommendedName>
</protein>
<evidence type="ECO:0000313" key="4">
    <source>
        <dbReference type="EMBL" id="GAH06430.1"/>
    </source>
</evidence>
<dbReference type="Gene3D" id="3.40.630.50">
    <property type="entry name" value="AF0625-like"/>
    <property type="match status" value="1"/>
</dbReference>
<dbReference type="EMBL" id="BART01034628">
    <property type="protein sequence ID" value="GAH06430.1"/>
    <property type="molecule type" value="Genomic_DNA"/>
</dbReference>
<dbReference type="InterPro" id="IPR018033">
    <property type="entry name" value="Deacylase_DtdA_archaea"/>
</dbReference>
<comment type="caution">
    <text evidence="4">The sequence shown here is derived from an EMBL/GenBank/DDBJ whole genome shotgun (WGS) entry which is preliminary data.</text>
</comment>
<evidence type="ECO:0000256" key="2">
    <source>
        <dbReference type="ARBA" id="ARBA00022801"/>
    </source>
</evidence>
<dbReference type="GO" id="GO:0051499">
    <property type="term" value="F:D-aminoacyl-tRNA deacylase activity"/>
    <property type="evidence" value="ECO:0007669"/>
    <property type="project" value="InterPro"/>
</dbReference>
<evidence type="ECO:0008006" key="5">
    <source>
        <dbReference type="Google" id="ProtNLM"/>
    </source>
</evidence>
<sequence>LDDLKLEELDFKPDFLIFASRHASKSARPALLIHTTGNWGEEALFGGNSKEIAYSSAILLKAGFLSLLESSKELEEGKFSIDMEVNHHGPTNHPIPLVFMELGSIKAEWNDQEAGKVVANAIIKTIEKYWIVKRENPMIGLGFGGTHYSPKFKKLIINTNIAIAHICPKYFVQELNEEMIKQMIDKTIENSVRFFIFDWKGLNSADKS</sequence>
<gene>
    <name evidence="4" type="ORF">S01H4_59122</name>
</gene>
<keyword evidence="3" id="KW-0862">Zinc</keyword>
<dbReference type="Gene3D" id="3.40.50.10700">
    <property type="entry name" value="AF0625-like"/>
    <property type="match status" value="1"/>
</dbReference>
<dbReference type="AlphaFoldDB" id="X1DDN6"/>
<reference evidence="4" key="1">
    <citation type="journal article" date="2014" name="Front. Microbiol.">
        <title>High frequency of phylogenetically diverse reductive dehalogenase-homologous genes in deep subseafloor sedimentary metagenomes.</title>
        <authorList>
            <person name="Kawai M."/>
            <person name="Futagami T."/>
            <person name="Toyoda A."/>
            <person name="Takaki Y."/>
            <person name="Nishi S."/>
            <person name="Hori S."/>
            <person name="Arai W."/>
            <person name="Tsubouchi T."/>
            <person name="Morono Y."/>
            <person name="Uchiyama I."/>
            <person name="Ito T."/>
            <person name="Fujiyama A."/>
            <person name="Inagaki F."/>
            <person name="Takami H."/>
        </authorList>
    </citation>
    <scope>NUCLEOTIDE SEQUENCE</scope>
    <source>
        <strain evidence="4">Expedition CK06-06</strain>
    </source>
</reference>
<name>X1DDN6_9ZZZZ</name>
<dbReference type="Pfam" id="PF04414">
    <property type="entry name" value="tRNA_deacylase"/>
    <property type="match status" value="1"/>
</dbReference>
<dbReference type="PIRSF" id="PIRSF016210">
    <property type="entry name" value="UCP016210"/>
    <property type="match status" value="1"/>
</dbReference>
<dbReference type="GO" id="GO:0019478">
    <property type="term" value="P:D-amino acid catabolic process"/>
    <property type="evidence" value="ECO:0007669"/>
    <property type="project" value="InterPro"/>
</dbReference>